<keyword evidence="6" id="KW-1185">Reference proteome</keyword>
<evidence type="ECO:0000313" key="4">
    <source>
        <dbReference type="EMBL" id="SUD52694.1"/>
    </source>
</evidence>
<dbReference type="Proteomes" id="UP000255303">
    <property type="component" value="Unassembled WGS sequence"/>
</dbReference>
<dbReference type="SUPFAM" id="SSF69754">
    <property type="entry name" value="Ribosome binding protein Y (YfiA homologue)"/>
    <property type="match status" value="1"/>
</dbReference>
<dbReference type="InterPro" id="IPR003489">
    <property type="entry name" value="RHF/RaiA"/>
</dbReference>
<protein>
    <submittedName>
        <fullName evidence="1">HPF/RaiA family ribosome-associated protein</fullName>
    </submittedName>
    <submittedName>
        <fullName evidence="4">Ribosomal subunit interface protein</fullName>
    </submittedName>
</protein>
<dbReference type="RefSeq" id="WP_004424043.1">
    <property type="nucleotide sequence ID" value="NZ_CAJQNA010000266.1"/>
</dbReference>
<dbReference type="Pfam" id="PF02482">
    <property type="entry name" value="Ribosomal_S30AE"/>
    <property type="match status" value="1"/>
</dbReference>
<reference evidence="3 6" key="1">
    <citation type="submission" date="2018-04" db="EMBL/GenBank/DDBJ databases">
        <title>Pseudomonas sp. nov., isolated from mangrove soil.</title>
        <authorList>
            <person name="Chen C."/>
        </authorList>
    </citation>
    <scope>NUCLEOTIDE SEQUENCE [LARGE SCALE GENOMIC DNA]</scope>
    <source>
        <strain evidence="3 6">JCM 14246</strain>
    </source>
</reference>
<accession>A0A061CZH7</accession>
<dbReference type="AlphaFoldDB" id="A0A061CZH7"/>
<evidence type="ECO:0000313" key="7">
    <source>
        <dbReference type="Proteomes" id="UP000254084"/>
    </source>
</evidence>
<dbReference type="Gene3D" id="3.30.160.100">
    <property type="entry name" value="Ribosome hibernation promotion factor-like"/>
    <property type="match status" value="1"/>
</dbReference>
<sequence>MQVLVNSGKHVSSSMDFKDDIRSRIRDKLQRYEDHLTRIEIHLSDENALKSGPQDKRCKIEARIKGRDPLTVSHDASELHQALDGAMNKLTNALDRNLGKDAKRWTH</sequence>
<dbReference type="EMBL" id="QASO01000069">
    <property type="protein sequence ID" value="PTU78883.1"/>
    <property type="molecule type" value="Genomic_DNA"/>
</dbReference>
<evidence type="ECO:0000313" key="8">
    <source>
        <dbReference type="Proteomes" id="UP000255303"/>
    </source>
</evidence>
<evidence type="ECO:0000313" key="1">
    <source>
        <dbReference type="EMBL" id="MDH0568674.1"/>
    </source>
</evidence>
<reference evidence="1" key="3">
    <citation type="submission" date="2022-09" db="EMBL/GenBank/DDBJ databases">
        <title>Intensive care unit water sources are persistently colonized with multi-drug resistant bacteria and are the site of extensive horizontal gene transfer of antibiotic resistance genes.</title>
        <authorList>
            <person name="Diorio-Toth L."/>
        </authorList>
    </citation>
    <scope>NUCLEOTIDE SEQUENCE</scope>
    <source>
        <strain evidence="2">GD03704</strain>
        <strain evidence="1">GD04000</strain>
    </source>
</reference>
<dbReference type="EMBL" id="JAOCJE010000001">
    <property type="protein sequence ID" value="MDH1340670.1"/>
    <property type="molecule type" value="Genomic_DNA"/>
</dbReference>
<dbReference type="EMBL" id="UGUW01000004">
    <property type="protein sequence ID" value="SUD60979.1"/>
    <property type="molecule type" value="Genomic_DNA"/>
</dbReference>
<dbReference type="InterPro" id="IPR036567">
    <property type="entry name" value="RHF-like"/>
</dbReference>
<gene>
    <name evidence="3" type="ORF">DBO86_11960</name>
    <name evidence="2" type="ORF">N5J11_15830</name>
    <name evidence="1" type="ORF">N7671_15955</name>
    <name evidence="4" type="ORF">NCTC10692_03184</name>
    <name evidence="5" type="ORF">NCTC10860_03343</name>
</gene>
<accession>A0A379JWF6</accession>
<organism evidence="4 8">
    <name type="scientific">Ectopseudomonas oleovorans</name>
    <name type="common">Pseudomonas oleovorans</name>
    <dbReference type="NCBI Taxonomy" id="301"/>
    <lineage>
        <taxon>Bacteria</taxon>
        <taxon>Pseudomonadati</taxon>
        <taxon>Pseudomonadota</taxon>
        <taxon>Gammaproteobacteria</taxon>
        <taxon>Pseudomonadales</taxon>
        <taxon>Pseudomonadaceae</taxon>
        <taxon>Ectopseudomonas</taxon>
    </lineage>
</organism>
<name>A0A061CZH7_ECTOL</name>
<evidence type="ECO:0000313" key="6">
    <source>
        <dbReference type="Proteomes" id="UP000244052"/>
    </source>
</evidence>
<dbReference type="GeneID" id="300415764"/>
<reference evidence="7 8" key="2">
    <citation type="submission" date="2018-06" db="EMBL/GenBank/DDBJ databases">
        <authorList>
            <consortium name="Pathogen Informatics"/>
            <person name="Doyle S."/>
        </authorList>
    </citation>
    <scope>NUCLEOTIDE SEQUENCE [LARGE SCALE GENOMIC DNA]</scope>
    <source>
        <strain evidence="4 8">NCTC10692</strain>
        <strain evidence="5 7">NCTC10860</strain>
    </source>
</reference>
<dbReference type="EMBL" id="JAOEET010000045">
    <property type="protein sequence ID" value="MDH0568674.1"/>
    <property type="molecule type" value="Genomic_DNA"/>
</dbReference>
<evidence type="ECO:0000313" key="2">
    <source>
        <dbReference type="EMBL" id="MDH1340670.1"/>
    </source>
</evidence>
<dbReference type="Proteomes" id="UP000244052">
    <property type="component" value="Unassembled WGS sequence"/>
</dbReference>
<dbReference type="EMBL" id="UGUV01000002">
    <property type="protein sequence ID" value="SUD52694.1"/>
    <property type="molecule type" value="Genomic_DNA"/>
</dbReference>
<accession>A0A2T5PMC7</accession>
<proteinExistence type="predicted"/>
<dbReference type="Proteomes" id="UP001159292">
    <property type="component" value="Unassembled WGS sequence"/>
</dbReference>
<evidence type="ECO:0000313" key="5">
    <source>
        <dbReference type="EMBL" id="SUD60979.1"/>
    </source>
</evidence>
<dbReference type="Proteomes" id="UP000254084">
    <property type="component" value="Unassembled WGS sequence"/>
</dbReference>
<evidence type="ECO:0000313" key="3">
    <source>
        <dbReference type="EMBL" id="PTU78883.1"/>
    </source>
</evidence>
<dbReference type="Proteomes" id="UP001161697">
    <property type="component" value="Unassembled WGS sequence"/>
</dbReference>